<evidence type="ECO:0000313" key="1">
    <source>
        <dbReference type="EMBL" id="KFN51800.1"/>
    </source>
</evidence>
<dbReference type="AlphaFoldDB" id="A0A091C570"/>
<dbReference type="PROSITE" id="PS51257">
    <property type="entry name" value="PROKAR_LIPOPROTEIN"/>
    <property type="match status" value="1"/>
</dbReference>
<reference evidence="1 2" key="1">
    <citation type="submission" date="2013-09" db="EMBL/GenBank/DDBJ databases">
        <title>Genome sequencing of Arenimonas malthae.</title>
        <authorList>
            <person name="Chen F."/>
            <person name="Wang G."/>
        </authorList>
    </citation>
    <scope>NUCLEOTIDE SEQUENCE [LARGE SCALE GENOMIC DNA]</scope>
    <source>
        <strain evidence="1 2">CC-JY-1</strain>
    </source>
</reference>
<protein>
    <recommendedName>
        <fullName evidence="3">Slp family outer membrane lipoprotein</fullName>
    </recommendedName>
</protein>
<comment type="caution">
    <text evidence="1">The sequence shown here is derived from an EMBL/GenBank/DDBJ whole genome shotgun (WGS) entry which is preliminary data.</text>
</comment>
<evidence type="ECO:0008006" key="3">
    <source>
        <dbReference type="Google" id="ProtNLM"/>
    </source>
</evidence>
<evidence type="ECO:0000313" key="2">
    <source>
        <dbReference type="Proteomes" id="UP000029392"/>
    </source>
</evidence>
<sequence>MNRLSSRALPVFAALLLAGCVTTPKPLQGTYAPLQPADVARSGATGDMVRWGGRIVRVDPLASQSCFEIVGVRLGPDGRPQERDQSEGRFIACRGGFYDPEVFQPGREITITGTVTGFEDRKVGDYDYRYPSVAAEVIYLWPERKDVDVVVERYPAWWW</sequence>
<dbReference type="Pfam" id="PF03843">
    <property type="entry name" value="Slp"/>
    <property type="match status" value="1"/>
</dbReference>
<name>A0A091C570_9GAMM</name>
<dbReference type="Proteomes" id="UP000029392">
    <property type="component" value="Unassembled WGS sequence"/>
</dbReference>
<dbReference type="EMBL" id="AVCH01000035">
    <property type="protein sequence ID" value="KFN51800.1"/>
    <property type="molecule type" value="Genomic_DNA"/>
</dbReference>
<dbReference type="STRING" id="1384054.N790_14005"/>
<dbReference type="GO" id="GO:0019867">
    <property type="term" value="C:outer membrane"/>
    <property type="evidence" value="ECO:0007669"/>
    <property type="project" value="InterPro"/>
</dbReference>
<dbReference type="PANTHER" id="PTHR37530:SF1">
    <property type="entry name" value="OUTER MEMBRANE PROTEIN SLP"/>
    <property type="match status" value="1"/>
</dbReference>
<dbReference type="eggNOG" id="COG3065">
    <property type="taxonomic scope" value="Bacteria"/>
</dbReference>
<proteinExistence type="predicted"/>
<dbReference type="InterPro" id="IPR004658">
    <property type="entry name" value="OMP_Slp"/>
</dbReference>
<dbReference type="PATRIC" id="fig|1384054.3.peg.539"/>
<accession>A0A091C570</accession>
<dbReference type="PIRSF" id="PIRSF004982">
    <property type="entry name" value="SlP"/>
    <property type="match status" value="1"/>
</dbReference>
<dbReference type="PANTHER" id="PTHR37530">
    <property type="entry name" value="OUTER MEMBRANE PROTEIN SLP"/>
    <property type="match status" value="1"/>
</dbReference>
<organism evidence="1 2">
    <name type="scientific">Arenimonas malthae CC-JY-1</name>
    <dbReference type="NCBI Taxonomy" id="1384054"/>
    <lineage>
        <taxon>Bacteria</taxon>
        <taxon>Pseudomonadati</taxon>
        <taxon>Pseudomonadota</taxon>
        <taxon>Gammaproteobacteria</taxon>
        <taxon>Lysobacterales</taxon>
        <taxon>Lysobacteraceae</taxon>
        <taxon>Arenimonas</taxon>
    </lineage>
</organism>
<dbReference type="OrthoDB" id="5295757at2"/>
<gene>
    <name evidence="1" type="ORF">N790_14005</name>
</gene>
<keyword evidence="2" id="KW-1185">Reference proteome</keyword>